<evidence type="ECO:0000256" key="2">
    <source>
        <dbReference type="ARBA" id="ARBA00022692"/>
    </source>
</evidence>
<dbReference type="InterPro" id="IPR005828">
    <property type="entry name" value="MFS_sugar_transport-like"/>
</dbReference>
<feature type="transmembrane region" description="Helical" evidence="6">
    <location>
        <begin position="662"/>
        <end position="681"/>
    </location>
</feature>
<evidence type="ECO:0000313" key="9">
    <source>
        <dbReference type="Proteomes" id="UP000654922"/>
    </source>
</evidence>
<protein>
    <recommendedName>
        <fullName evidence="7">Major facilitator superfamily (MFS) profile domain-containing protein</fullName>
    </recommendedName>
</protein>
<comment type="caution">
    <text evidence="8">The sequence shown here is derived from an EMBL/GenBank/DDBJ whole genome shotgun (WGS) entry which is preliminary data.</text>
</comment>
<proteinExistence type="predicted"/>
<dbReference type="InterPro" id="IPR007568">
    <property type="entry name" value="RTA1"/>
</dbReference>
<feature type="transmembrane region" description="Helical" evidence="6">
    <location>
        <begin position="819"/>
        <end position="837"/>
    </location>
</feature>
<dbReference type="Pfam" id="PF00083">
    <property type="entry name" value="Sugar_tr"/>
    <property type="match status" value="2"/>
</dbReference>
<feature type="transmembrane region" description="Helical" evidence="6">
    <location>
        <begin position="503"/>
        <end position="527"/>
    </location>
</feature>
<feature type="transmembrane region" description="Helical" evidence="6">
    <location>
        <begin position="539"/>
        <end position="562"/>
    </location>
</feature>
<dbReference type="GO" id="GO:0022857">
    <property type="term" value="F:transmembrane transporter activity"/>
    <property type="evidence" value="ECO:0007669"/>
    <property type="project" value="InterPro"/>
</dbReference>
<dbReference type="PROSITE" id="PS00217">
    <property type="entry name" value="SUGAR_TRANSPORT_2"/>
    <property type="match status" value="1"/>
</dbReference>
<feature type="transmembrane region" description="Helical" evidence="6">
    <location>
        <begin position="96"/>
        <end position="116"/>
    </location>
</feature>
<dbReference type="EMBL" id="JACBAE010001295">
    <property type="protein sequence ID" value="KAF7166922.1"/>
    <property type="molecule type" value="Genomic_DNA"/>
</dbReference>
<comment type="subcellular location">
    <subcellularLocation>
        <location evidence="1">Membrane</location>
        <topology evidence="1">Multi-pass membrane protein</topology>
    </subcellularLocation>
</comment>
<dbReference type="PANTHER" id="PTHR31465:SF33">
    <property type="entry name" value="DOMAIN PROTEIN, PUTATIVE (AFU_ORTHOLOGUE AFUA_5G01310)-RELATED"/>
    <property type="match status" value="1"/>
</dbReference>
<dbReference type="PROSITE" id="PS00216">
    <property type="entry name" value="SUGAR_TRANSPORT_1"/>
    <property type="match status" value="1"/>
</dbReference>
<dbReference type="Proteomes" id="UP000654922">
    <property type="component" value="Unassembled WGS sequence"/>
</dbReference>
<feature type="transmembrane region" description="Helical" evidence="6">
    <location>
        <begin position="128"/>
        <end position="147"/>
    </location>
</feature>
<feature type="transmembrane region" description="Helical" evidence="6">
    <location>
        <begin position="635"/>
        <end position="656"/>
    </location>
</feature>
<feature type="transmembrane region" description="Helical" evidence="6">
    <location>
        <begin position="191"/>
        <end position="217"/>
    </location>
</feature>
<dbReference type="OrthoDB" id="433512at2759"/>
<evidence type="ECO:0000313" key="8">
    <source>
        <dbReference type="EMBL" id="KAF7166922.1"/>
    </source>
</evidence>
<dbReference type="PANTHER" id="PTHR31465">
    <property type="entry name" value="PROTEIN RTA1-RELATED"/>
    <property type="match status" value="1"/>
</dbReference>
<feature type="transmembrane region" description="Helical" evidence="6">
    <location>
        <begin position="466"/>
        <end position="482"/>
    </location>
</feature>
<evidence type="ECO:0000256" key="1">
    <source>
        <dbReference type="ARBA" id="ARBA00004141"/>
    </source>
</evidence>
<evidence type="ECO:0000256" key="4">
    <source>
        <dbReference type="ARBA" id="ARBA00023136"/>
    </source>
</evidence>
<keyword evidence="4 6" id="KW-0472">Membrane</keyword>
<evidence type="ECO:0000256" key="6">
    <source>
        <dbReference type="SAM" id="Phobius"/>
    </source>
</evidence>
<dbReference type="InterPro" id="IPR036259">
    <property type="entry name" value="MFS_trans_sf"/>
</dbReference>
<feature type="transmembrane region" description="Helical" evidence="6">
    <location>
        <begin position="776"/>
        <end position="798"/>
    </location>
</feature>
<feature type="transmembrane region" description="Helical" evidence="6">
    <location>
        <begin position="153"/>
        <end position="179"/>
    </location>
</feature>
<feature type="transmembrane region" description="Helical" evidence="6">
    <location>
        <begin position="857"/>
        <end position="875"/>
    </location>
</feature>
<dbReference type="InterPro" id="IPR020846">
    <property type="entry name" value="MFS_dom"/>
</dbReference>
<dbReference type="Gene3D" id="1.20.1250.20">
    <property type="entry name" value="MFS general substrate transporter like domains"/>
    <property type="match status" value="2"/>
</dbReference>
<feature type="domain" description="Major facilitator superfamily (MFS) profile" evidence="7">
    <location>
        <begin position="49"/>
        <end position="566"/>
    </location>
</feature>
<feature type="transmembrane region" description="Helical" evidence="6">
    <location>
        <begin position="702"/>
        <end position="723"/>
    </location>
</feature>
<organism evidence="8 9">
    <name type="scientific">Aspergillus felis</name>
    <dbReference type="NCBI Taxonomy" id="1287682"/>
    <lineage>
        <taxon>Eukaryota</taxon>
        <taxon>Fungi</taxon>
        <taxon>Dikarya</taxon>
        <taxon>Ascomycota</taxon>
        <taxon>Pezizomycotina</taxon>
        <taxon>Eurotiomycetes</taxon>
        <taxon>Eurotiomycetidae</taxon>
        <taxon>Eurotiales</taxon>
        <taxon>Aspergillaceae</taxon>
        <taxon>Aspergillus</taxon>
        <taxon>Aspergillus subgen. Fumigati</taxon>
    </lineage>
</organism>
<keyword evidence="3 6" id="KW-1133">Transmembrane helix</keyword>
<name>A0A8H6Q6R2_9EURO</name>
<evidence type="ECO:0000256" key="5">
    <source>
        <dbReference type="SAM" id="MobiDB-lite"/>
    </source>
</evidence>
<sequence length="902" mass="100542">MRYPRLAALGLQFYPWKEYQDFRHHTPAQRHAYIIGRLESARRREWMWIVVVAGIGFFTDAYGIFSVNMVLPMMNIVYWNHSNWTEANAVRHDYEVALSIVTLGGVLLGQIAFGVAADVWGRSKMYGMELVILIFATLGLALSSSGAENSMSAIALFLFWRGLLGIGLGGDYPLSAVICSEFAPTRLRGRLLATVFFCQSLGQLAAQLVALIAVAGFQHRLPTDPDTTTCTGNCIRSLDTIWRLLVGLGAVPAFIALWFRLTIIESPRYTAEVTKDSLQAVNDVSQFYQRVSIDSASVNSVEPPSPQSGSFRLSPTQSADQQPDQPASADRFAEQDATSPLAIWKDFKLFLRQKDNFRKLAATSLCWFCLDLPFYGLGLISPRITRTIWFGSKLPRTSLYQLLFQTAYQSIVVVSSGAIVGSLLSILTIDKLGRRNIQLNGFFWLFLLNVVIGASFQHLVKQDDPSALVVLYILCQIFFNFGPNTTTYMLPAELFPTRFRCTCHGIAAAFGKLGSVLAQCFLAYVDFGNGEDYTNVPDWLGYALLCLSLFMLMGLLITYFFIPDVRDKEGRIKSLEELTQGMMSDAEFSQAVTNGYSGRGPSPEMAQIDGDSIRLRPFPFAIQVMAFKLYHYDPSAVAAITFAAIFGLTTVVHIWQMAKARAWFMTAFIIGGFFEAIGYVCRYINARQTPDWTTKPYIGQSLLLLLAPALFAASVYMILGRIIRLLNAGSLSLVRPNWLTKVFVTGDVISFLMQCGGGGLLAGAKTQDSVNMGEHMIVGGLFVQILFFGFFMIVSVIFHRRMLATPMHHMMSAKIPWNHYMKILYTVSVLIMIRSVYRVAEYVQGSDGYLQSEEVFIYVFDAALMFACCITLNVSHPSKLLSHMQGGNKVDSDLEMLNPERA</sequence>
<evidence type="ECO:0000256" key="3">
    <source>
        <dbReference type="ARBA" id="ARBA00022989"/>
    </source>
</evidence>
<feature type="transmembrane region" description="Helical" evidence="6">
    <location>
        <begin position="241"/>
        <end position="259"/>
    </location>
</feature>
<feature type="transmembrane region" description="Helical" evidence="6">
    <location>
        <begin position="441"/>
        <end position="460"/>
    </location>
</feature>
<dbReference type="InterPro" id="IPR005829">
    <property type="entry name" value="Sugar_transporter_CS"/>
</dbReference>
<dbReference type="AlphaFoldDB" id="A0A8H6Q6R2"/>
<feature type="transmembrane region" description="Helical" evidence="6">
    <location>
        <begin position="407"/>
        <end position="429"/>
    </location>
</feature>
<keyword evidence="2 6" id="KW-0812">Transmembrane</keyword>
<feature type="transmembrane region" description="Helical" evidence="6">
    <location>
        <begin position="360"/>
        <end position="380"/>
    </location>
</feature>
<accession>A0A8H6Q6R2</accession>
<evidence type="ECO:0000259" key="7">
    <source>
        <dbReference type="PROSITE" id="PS50850"/>
    </source>
</evidence>
<dbReference type="GO" id="GO:0016020">
    <property type="term" value="C:membrane"/>
    <property type="evidence" value="ECO:0007669"/>
    <property type="project" value="UniProtKB-SubCell"/>
</dbReference>
<feature type="region of interest" description="Disordered" evidence="5">
    <location>
        <begin position="298"/>
        <end position="331"/>
    </location>
</feature>
<feature type="compositionally biased region" description="Polar residues" evidence="5">
    <location>
        <begin position="298"/>
        <end position="325"/>
    </location>
</feature>
<reference evidence="8" key="1">
    <citation type="submission" date="2020-06" db="EMBL/GenBank/DDBJ databases">
        <title>Draft genome sequences of strains closely related to Aspergillus parafelis and Aspergillus hiratsukae.</title>
        <authorList>
            <person name="Dos Santos R.A.C."/>
            <person name="Rivero-Menendez O."/>
            <person name="Steenwyk J.L."/>
            <person name="Mead M.E."/>
            <person name="Goldman G.H."/>
            <person name="Alastruey-Izquierdo A."/>
            <person name="Rokas A."/>
        </authorList>
    </citation>
    <scope>NUCLEOTIDE SEQUENCE</scope>
    <source>
        <strain evidence="8">CNM-CM5623</strain>
    </source>
</reference>
<dbReference type="SUPFAM" id="SSF103473">
    <property type="entry name" value="MFS general substrate transporter"/>
    <property type="match status" value="1"/>
</dbReference>
<feature type="transmembrane region" description="Helical" evidence="6">
    <location>
        <begin position="46"/>
        <end position="65"/>
    </location>
</feature>
<gene>
    <name evidence="8" type="ORF">CNMCM5623_000459</name>
</gene>
<dbReference type="PROSITE" id="PS50850">
    <property type="entry name" value="MFS"/>
    <property type="match status" value="1"/>
</dbReference>
<dbReference type="Pfam" id="PF04479">
    <property type="entry name" value="RTA1"/>
    <property type="match status" value="1"/>
</dbReference>